<dbReference type="InterPro" id="IPR008638">
    <property type="entry name" value="FhaB/CdiA-like_TPS"/>
</dbReference>
<dbReference type="InterPro" id="IPR012334">
    <property type="entry name" value="Pectin_lyas_fold"/>
</dbReference>
<gene>
    <name evidence="2" type="ORF">FMM06_13490</name>
</gene>
<name>A0A552U903_9SPHN</name>
<organism evidence="2 3">
    <name type="scientific">Glacieibacterium frigidum</name>
    <dbReference type="NCBI Taxonomy" id="2593303"/>
    <lineage>
        <taxon>Bacteria</taxon>
        <taxon>Pseudomonadati</taxon>
        <taxon>Pseudomonadota</taxon>
        <taxon>Alphaproteobacteria</taxon>
        <taxon>Sphingomonadales</taxon>
        <taxon>Sphingosinicellaceae</taxon>
        <taxon>Glacieibacterium</taxon>
    </lineage>
</organism>
<protein>
    <recommendedName>
        <fullName evidence="1">Filamentous haemagglutinin FhaB/tRNA nuclease CdiA-like TPS domain-containing protein</fullName>
    </recommendedName>
</protein>
<dbReference type="EMBL" id="VJWA01000002">
    <property type="protein sequence ID" value="TRW14695.1"/>
    <property type="molecule type" value="Genomic_DNA"/>
</dbReference>
<dbReference type="Proteomes" id="UP000317894">
    <property type="component" value="Unassembled WGS sequence"/>
</dbReference>
<dbReference type="Pfam" id="PF05860">
    <property type="entry name" value="TPS"/>
    <property type="match status" value="1"/>
</dbReference>
<proteinExistence type="predicted"/>
<evidence type="ECO:0000313" key="3">
    <source>
        <dbReference type="Proteomes" id="UP000317894"/>
    </source>
</evidence>
<dbReference type="SUPFAM" id="SSF51126">
    <property type="entry name" value="Pectin lyase-like"/>
    <property type="match status" value="1"/>
</dbReference>
<comment type="caution">
    <text evidence="2">The sequence shown here is derived from an EMBL/GenBank/DDBJ whole genome shotgun (WGS) entry which is preliminary data.</text>
</comment>
<dbReference type="InterPro" id="IPR011050">
    <property type="entry name" value="Pectin_lyase_fold/virulence"/>
</dbReference>
<dbReference type="OrthoDB" id="1776524at2"/>
<reference evidence="2 3" key="1">
    <citation type="submission" date="2019-07" db="EMBL/GenBank/DDBJ databases">
        <title>Novel species isolated from glacier.</title>
        <authorList>
            <person name="Liu Q."/>
            <person name="Xin Y.-H."/>
        </authorList>
    </citation>
    <scope>NUCLEOTIDE SEQUENCE [LARGE SCALE GENOMIC DNA]</scope>
    <source>
        <strain evidence="2 3">LB1R16</strain>
    </source>
</reference>
<keyword evidence="3" id="KW-1185">Reference proteome</keyword>
<feature type="domain" description="Filamentous haemagglutinin FhaB/tRNA nuclease CdiA-like TPS" evidence="1">
    <location>
        <begin position="70"/>
        <end position="244"/>
    </location>
</feature>
<evidence type="ECO:0000313" key="2">
    <source>
        <dbReference type="EMBL" id="TRW14695.1"/>
    </source>
</evidence>
<dbReference type="Gene3D" id="2.160.20.10">
    <property type="entry name" value="Single-stranded right-handed beta-helix, Pectin lyase-like"/>
    <property type="match status" value="1"/>
</dbReference>
<accession>A0A552U903</accession>
<evidence type="ECO:0000259" key="1">
    <source>
        <dbReference type="Pfam" id="PF05860"/>
    </source>
</evidence>
<sequence>MPSRSTAARKRSVRRGACSSISPLRSTREPLMASRHRLLARTALGSVALLAAGPGFTLPGSPVNVAVNPGGTAPVITNPNASTLDIDFNAARTVLQYNGFTVGQGETVNLRFDARSDIGVIHNVGQEALSVDGVLRSYVGQQFGGNVWLLSSTGVFFGANAQVDVGGLVASTAIPTNLLSTQGGFLDTTTLSFDFANGAGQVTVGEGARITGNGGSLAFIAPSVRTGSGSTVGGGGNTSVLYGAAERFTVRFVREAGNDLDLLDFEVPGLSAGSDSSVPLSILGTTQAGNIYLASVGKVATVSAVLSVDASLIATSAGVEGGSIVLTSGGGIANRAAAPVFTDGYYRQSIDARGDFIADRSITAQATGDVFAFGNIRATTGSIRMTGTTVHGFSLTAGQDIVLRAGDALGSTAGYGYGYGYGQPYGPQGGFVGFDIVSAGDDVLAVAWNGDVSLNSVLLAGTGPDAASDPLGLDAANDGRRLLMRTTGDFGDVRLGFTGEGTTNALTGGTEARLESTGLIRVVSSGAVTLTEAIANGTGSSNLDFTEFATEGALNIGSVTAKGAIVATSSASVTIGSATTSFDSRDNGQIAVRGGTTATLTSADAASDVIVIANGDATVGTVRAGDDVIVRAFGGTARLNGARVATGDTQNGDEGEGFYGPDSDGNLINTGYGYGYGYGFRIFGDLDFDSDFNGRRVDLRALTLFQGEGVSAPGLDAFLGLGTGRVIDATDVRVEADRDAFIDLLGDARVDNLVAGRNVVATGAEGLYVGFIEAGLDAGITARAGDAYVSSGGVGRDLTITAPGGEAGFGEIGVGQDLLLSGVTASLGFLGGYQDAGGPRDVTVRTTGGDIFLSSLDAGRDIVLDAVGDVDAFGLDAGGSIRVTATGDATFGLGQFGRGEPGQILADLDLTVTAANILIRPGTSFRAGRDATLTATSSVDIQTLAEAGDDFRVTAPTIVIDGLYAGSGEGTPGPDSEGDGRNIVLAGTTIDAIRLIADTDVRATATGRIGIGDANCEGECDPGIVRAGRDVLLSGASFRLDAPIDAGRDASLSSTTGSLDLSDEDVDADRDLILTSTGGIILGLARAERDLRLTAATSVDADELDAGRDIRVSGADIRLGRAYSGQGEGGAGSIVLTGGTITAADLDANNGDVRATATGALTISQSVCSFCQRSGILADGDIVLSAASIALEGALDAGRDLNLTTTGAGFTRLVPLNAGQDVIVDAAGALDLGPVSAGRDVVLTGASVSVNQILPGRDARVTARTGNAVVGTARTPRDLTVLAAMGLASIGTANVGGKLLLSGATVALGSVGAFVPAGYGYGYGTPVPTFDITIAATAGGFSYGGTLAAANDLRITVSGALALSGTTTAVRDIVLDGGSVTVAGASAGRDLGITARTGALTASAVLAAGDDVRLTGPSIDVGEIIVSTAKDDTEGDGRRIVLAGGSATLTGATAPDRFDATLTGTLTTGTGTVTAAAIRVDAGAITRTVPSSSTAFAGATGVVLNATGAIDTGGVTSSGGTVAVDAGGALRLRGGVSAPVVTLAGASVQLNSNVSGAQLLGVTARSGDVNGGSLDSDGDVTVTASGGIALSSARAGDDIVLTAGGPVTVLGSLVAGLTGEGVAGADSESDGQNIRVTGGAVTLATLDAPTDAVVTGDSVAISYIGTRRDTIVTARTGDALVSSAAVRRDLRVLAANGLARIGFATVGRDLLLSGLRAQLGGLSGYLDGYGYGYGQLIPTRDITILATAGDFAFADTLAADRDLDIRASGLLTLGTVTARDDVRLGGGAVTVATARALGGTDSEGDGSNLVVTAASLNADVLSAATDVRINTSGAATLAQNDGGVDARDIIVDAGALTTGRMTATHDLRLNTSGNLTATASQSAGRDALIDAGGTAAMVSASSVRDFIVTGASLDLGTVSAGRDLTATARTGVLQIGTATAGGDLRLAGPDVRIVKATSTGAGADTEGDGSNIVATGGAVRIDGASAATDLAVTATGLASVGAAQGGATAGQDIILNGATLEFGNLVAARDLSLTATAGGIGETVGLNSAISAGRDLRLDAAAGLTAGALSAVRDLTVIAAAVTIADLGAGRDASVIARSGAVNVGTATAGDDLRFAGATVAIGNATTTGAAADTETDGSSIVATGGDVRVDRSSAFTDLIVTATGTATVGGGDGGARAARDIAVSGATLVLGTLDAGRDLSLIATASGFSAGTLTAVRNLTVDAAGPLSFASADAGGNLVLSGAGIDGGSATAGGDATLDARTGTLRAGLVRAGDDVRLAGATIDVEEARSTGLASDSEGDGSDIVATGGAVTLEIAVAANDILATGSGVVALGIGSDGSPVGGGNVYFADAGGDIVVSGASVLTGPLNADRDIRLTATAGGIDARGTLTAGRDIAGSATGAVAATGLDATRDIVISGASANLGQVAARQDVRVTAIGGDAVVGSAAVRRDLTVLAALGLAQVGDAAVGQDFLLSGARVALGSLSGYTNPGYGYGYGYGYGLIPTRDVTLTATAGDITGGASLRAARDMRITASGAIALGNLTAGALLDANAGGALGTGALGAGGDLRLAGASLATGDASAGGDLTATARTGNATLGNVSAGDDVRISALLDLTLGSAGATGNATDSEGDGRNVILDGRAVTLVSATATDDVRITATGALTVTGEGIAIAAGRDAILVAPSLSPGGISAGRDLSLTATASGIAAGDLSAARDLTLDAAGALTFGNLNAARDLSLAGASVAGGVVVAGGDLNATARSGALALTRATAGNDVRLTGAIIDAYAVAGRDLFATGGAVTLGGEATRDIGVIGTGLTLRGPDRQGDAILTAGDDVRIAVGSGAVTGQSITAGGGADSEGDGGNVVIDAGSIVVDAVFATTDVVLTSAGALTTGGGISAGRDVLLTAASLAPGSISAGRDLVLTATAGDIAAGDLSAARDLIADATGTLGFGSLTATRDLVLTGASLDGDAATAGRDVTVTARSGNAVLADTRAGDDVRVTAAQDATLGAVVASGAGTDTEGDGSNIAVAARGITLTSASAPTDIRLTATGALSVTGTGTGVVAGRDVVLVAASLAPSGISAGRDLSLTATAGDIVAGDLTSARDLIADASGALRFGGLTAARDLILTGASLDGSGATAGGDVTATARSGGIVLADTRAGDDVRVTAAQDVTLGGVAATGEGLDSEGDGSNIVIGGRAVSLTAATAPTDVRVVASGALTIASAANAVVAGRDAILTGATVSPGGVSAGRDLIFTATEGGIAAGDVSAARDLIADAAGALTFGTLTAARDLVLTGASLNGGTARAGGDVTATARSGGIVLGNTQAGDDVRLSAVQDVALGGVVATGLGTDSEADGSNVIIGGRDVTLVSASAPGDVRITASGALGVTGEGNAISAGRDAVLSAASLSPAGVSAGRDVSLTATASGFTGGTLGAVRNLTISAAGPLSFGTATAGGALTLTATSIAGTTATAGTDLTATATDALSLTSATAGDDVRLTGGSQSLGQVRATGLAADSEGDGSNVVLAGGAITAAQLSAANDIGVTGTGAVSIAQASASRDVTVTGASVGGALQLSGRDIAVTTGGAFAATAGLVATRDLRLTAGTTLSFAQLTAARDLILTAPIVQGGTAVATRDLTVVATTRIAGDRFEAGRNLSLDPDEAITAAVVRAGGDATLIGRSIDVGTLDVGGVTFAQATNGGIALDTFTGRGAATLIATGRVSLGASTTGALRIVGGDLDVRRSLVASALQVETPGRMVLGGAEGDSGFVLAAADIARLRIAGTASFYAALTTGQGDGQGAGGDLIVRDFGYNPADLPRLALFADRSHAVDVQGRVLPSVNGGFIQIGDANPLGRFRPDSVFVSGSFGFAELDVNCFGKVVAVGELAFYAVNDVIFGLADFRAAVRATPAADIDVAGGVPAVAGPRDDRLFAVANRFTVDAAGKIVSQNTASSQGNYVGLFFNGTGASQPIVSLGNARAIDLSGSLVDSAGNLRSGPTVAFAGELGSGNGGTAIFNGCAIGATTCGGGGSGATPSEALRLEDYTPPRPIDITDQPLSTVLIVDQQPGATDTYVVEGAGGGIVIRRRPGGN</sequence>